<evidence type="ECO:0000256" key="7">
    <source>
        <dbReference type="ARBA" id="ARBA00023136"/>
    </source>
</evidence>
<dbReference type="AlphaFoldDB" id="A0A0B8QM53"/>
<comment type="subcellular location">
    <subcellularLocation>
        <location evidence="1">Cell inner membrane</location>
        <topology evidence="1">Multi-pass membrane protein</topology>
    </subcellularLocation>
</comment>
<evidence type="ECO:0000256" key="2">
    <source>
        <dbReference type="ARBA" id="ARBA00008255"/>
    </source>
</evidence>
<comment type="caution">
    <text evidence="9">The sequence shown here is derived from an EMBL/GenBank/DDBJ whole genome shotgun (WGS) entry which is preliminary data.</text>
</comment>
<dbReference type="PANTHER" id="PTHR39342:SF1">
    <property type="entry name" value="UPF0283 MEMBRANE PROTEIN YCJF"/>
    <property type="match status" value="1"/>
</dbReference>
<evidence type="ECO:0000256" key="6">
    <source>
        <dbReference type="ARBA" id="ARBA00022989"/>
    </source>
</evidence>
<evidence type="ECO:0000256" key="8">
    <source>
        <dbReference type="SAM" id="MobiDB-lite"/>
    </source>
</evidence>
<evidence type="ECO:0000313" key="9">
    <source>
        <dbReference type="EMBL" id="GAM75489.1"/>
    </source>
</evidence>
<dbReference type="Pfam" id="PF05128">
    <property type="entry name" value="DUF697"/>
    <property type="match status" value="1"/>
</dbReference>
<evidence type="ECO:0000256" key="1">
    <source>
        <dbReference type="ARBA" id="ARBA00004429"/>
    </source>
</evidence>
<sequence>MNQYKEKQVFSQGEPDDQAPDLDKKQTFSEQEFVVEAPMNLDDDQALETDVEKALKPKKRGWKWRILLSVFSALLVWQLIDSFITAFTGKDYLALSWVALCVAISSVGFIALARELIKLRRLKGQAEIQEESRAIAQDNGHGRALPFCESINKSLFDKGVEASGRDKFVERVNATHSDRDVFKLYEDSVLSSIDARVSRLVAKYSSEAAVMVAVSPIAIADMALVVWRSLAMVSAISKAYGVELGYWSRIKLLRSIFVNMAAAGGSELVLDAGIDFLSMDMTAKLSSRAAQGVGVGLLTARLGIKAAELVRPIEFSTDNRIKLSHIRDRILGSVKQRLQLSIPKKHDKV</sequence>
<dbReference type="PANTHER" id="PTHR39342">
    <property type="entry name" value="UPF0283 MEMBRANE PROTEIN YCJF"/>
    <property type="match status" value="1"/>
</dbReference>
<name>A0A0B8QM53_9VIBR</name>
<evidence type="ECO:0000313" key="10">
    <source>
        <dbReference type="Proteomes" id="UP000031666"/>
    </source>
</evidence>
<accession>A0A0B8QM53</accession>
<dbReference type="Proteomes" id="UP000031666">
    <property type="component" value="Unassembled WGS sequence"/>
</dbReference>
<dbReference type="EMBL" id="BBSC01000004">
    <property type="protein sequence ID" value="GAM75489.1"/>
    <property type="molecule type" value="Genomic_DNA"/>
</dbReference>
<protein>
    <submittedName>
        <fullName evidence="9">Membrane protein ycjF</fullName>
    </submittedName>
</protein>
<comment type="similarity">
    <text evidence="2">Belongs to the UPF0283 family.</text>
</comment>
<keyword evidence="6" id="KW-1133">Transmembrane helix</keyword>
<dbReference type="NCBIfam" id="TIGR01620">
    <property type="entry name" value="hyp_HI0043"/>
    <property type="match status" value="1"/>
</dbReference>
<reference evidence="9 10" key="2">
    <citation type="submission" date="2015-01" db="EMBL/GenBank/DDBJ databases">
        <authorList>
            <consortium name="NBRP consortium"/>
            <person name="Sawabe T."/>
            <person name="Meirelles P."/>
            <person name="Feng G."/>
            <person name="Sayaka M."/>
            <person name="Hattori M."/>
            <person name="Ohkuma M."/>
        </authorList>
    </citation>
    <scope>NUCLEOTIDE SEQUENCE [LARGE SCALE GENOMIC DNA]</scope>
    <source>
        <strain evidence="10">JCM 19241</strain>
    </source>
</reference>
<reference evidence="9 10" key="1">
    <citation type="submission" date="2015-01" db="EMBL/GenBank/DDBJ databases">
        <title>Vibrio sp. C94 JCM 19241 whole genome shotgun sequence.</title>
        <authorList>
            <person name="Sawabe T."/>
            <person name="Meirelles P."/>
            <person name="Feng G."/>
            <person name="Sayaka M."/>
            <person name="Hattori M."/>
            <person name="Ohkuma M."/>
        </authorList>
    </citation>
    <scope>NUCLEOTIDE SEQUENCE [LARGE SCALE GENOMIC DNA]</scope>
    <source>
        <strain evidence="10">JCM 19241</strain>
    </source>
</reference>
<keyword evidence="4" id="KW-0997">Cell inner membrane</keyword>
<evidence type="ECO:0000256" key="3">
    <source>
        <dbReference type="ARBA" id="ARBA00022475"/>
    </source>
</evidence>
<organism evidence="9 10">
    <name type="scientific">Vibrio ishigakensis</name>
    <dbReference type="NCBI Taxonomy" id="1481914"/>
    <lineage>
        <taxon>Bacteria</taxon>
        <taxon>Pseudomonadati</taxon>
        <taxon>Pseudomonadota</taxon>
        <taxon>Gammaproteobacteria</taxon>
        <taxon>Vibrionales</taxon>
        <taxon>Vibrionaceae</taxon>
        <taxon>Vibrio</taxon>
    </lineage>
</organism>
<dbReference type="InterPro" id="IPR006507">
    <property type="entry name" value="UPF0283"/>
</dbReference>
<keyword evidence="7" id="KW-0472">Membrane</keyword>
<proteinExistence type="inferred from homology"/>
<evidence type="ECO:0000256" key="5">
    <source>
        <dbReference type="ARBA" id="ARBA00022692"/>
    </source>
</evidence>
<dbReference type="GO" id="GO:0005886">
    <property type="term" value="C:plasma membrane"/>
    <property type="evidence" value="ECO:0007669"/>
    <property type="project" value="UniProtKB-SubCell"/>
</dbReference>
<dbReference type="STRING" id="1481914.JCM19241_3401"/>
<keyword evidence="3" id="KW-1003">Cell membrane</keyword>
<keyword evidence="5" id="KW-0812">Transmembrane</keyword>
<evidence type="ECO:0000256" key="4">
    <source>
        <dbReference type="ARBA" id="ARBA00022519"/>
    </source>
</evidence>
<gene>
    <name evidence="9" type="ORF">JCM19241_3401</name>
</gene>
<dbReference type="InterPro" id="IPR021147">
    <property type="entry name" value="DUF697"/>
</dbReference>
<feature type="region of interest" description="Disordered" evidence="8">
    <location>
        <begin position="1"/>
        <end position="23"/>
    </location>
</feature>